<protein>
    <submittedName>
        <fullName evidence="9">Transcription factor ILR3</fullName>
    </submittedName>
</protein>
<dbReference type="InterPro" id="IPR011598">
    <property type="entry name" value="bHLH_dom"/>
</dbReference>
<keyword evidence="4" id="KW-0804">Transcription</keyword>
<dbReference type="Gene3D" id="1.20.5.1000">
    <property type="entry name" value="arf6 gtpase in complex with a specific effector, jip4"/>
    <property type="match status" value="1"/>
</dbReference>
<dbReference type="FunFam" id="4.10.280.10:FF:000104">
    <property type="entry name" value="Transcription factor bHLH34"/>
    <property type="match status" value="1"/>
</dbReference>
<dbReference type="EMBL" id="GDJX01021664">
    <property type="protein sequence ID" value="JAT46272.1"/>
    <property type="molecule type" value="Transcribed_RNA"/>
</dbReference>
<dbReference type="InterPro" id="IPR036638">
    <property type="entry name" value="HLH_DNA-bd_sf"/>
</dbReference>
<gene>
    <name evidence="9" type="primary">ILR3_5</name>
    <name evidence="9" type="ORF">g.45257</name>
</gene>
<keyword evidence="6" id="KW-0175">Coiled coil</keyword>
<organism evidence="9">
    <name type="scientific">Anthurium amnicola</name>
    <dbReference type="NCBI Taxonomy" id="1678845"/>
    <lineage>
        <taxon>Eukaryota</taxon>
        <taxon>Viridiplantae</taxon>
        <taxon>Streptophyta</taxon>
        <taxon>Embryophyta</taxon>
        <taxon>Tracheophyta</taxon>
        <taxon>Spermatophyta</taxon>
        <taxon>Magnoliopsida</taxon>
        <taxon>Liliopsida</taxon>
        <taxon>Araceae</taxon>
        <taxon>Pothoideae</taxon>
        <taxon>Potheae</taxon>
        <taxon>Anthurium</taxon>
    </lineage>
</organism>
<reference evidence="9" key="1">
    <citation type="submission" date="2015-07" db="EMBL/GenBank/DDBJ databases">
        <title>Transcriptome Assembly of Anthurium amnicola.</title>
        <authorList>
            <person name="Suzuki J."/>
        </authorList>
    </citation>
    <scope>NUCLEOTIDE SEQUENCE</scope>
</reference>
<dbReference type="PANTHER" id="PTHR46133">
    <property type="entry name" value="BHLH TRANSCRIPTION FACTOR"/>
    <property type="match status" value="1"/>
</dbReference>
<dbReference type="GO" id="GO:0046983">
    <property type="term" value="F:protein dimerization activity"/>
    <property type="evidence" value="ECO:0007669"/>
    <property type="project" value="InterPro"/>
</dbReference>
<dbReference type="GO" id="GO:0006879">
    <property type="term" value="P:intracellular iron ion homeostasis"/>
    <property type="evidence" value="ECO:0007669"/>
    <property type="project" value="InterPro"/>
</dbReference>
<feature type="domain" description="BHLH" evidence="8">
    <location>
        <begin position="116"/>
        <end position="167"/>
    </location>
</feature>
<evidence type="ECO:0000256" key="2">
    <source>
        <dbReference type="ARBA" id="ARBA00023015"/>
    </source>
</evidence>
<dbReference type="AlphaFoldDB" id="A0A1D1XV53"/>
<proteinExistence type="inferred from homology"/>
<dbReference type="GO" id="GO:0003700">
    <property type="term" value="F:DNA-binding transcription factor activity"/>
    <property type="evidence" value="ECO:0007669"/>
    <property type="project" value="InterPro"/>
</dbReference>
<keyword evidence="3" id="KW-0238">DNA-binding</keyword>
<dbReference type="Gene3D" id="4.10.280.10">
    <property type="entry name" value="Helix-loop-helix DNA-binding domain"/>
    <property type="match status" value="1"/>
</dbReference>
<feature type="non-terminal residue" evidence="9">
    <location>
        <position position="1"/>
    </location>
</feature>
<dbReference type="CDD" id="cd11446">
    <property type="entry name" value="bHLH_AtILR3_like"/>
    <property type="match status" value="1"/>
</dbReference>
<dbReference type="PROSITE" id="PS50888">
    <property type="entry name" value="BHLH"/>
    <property type="match status" value="1"/>
</dbReference>
<evidence type="ECO:0000256" key="1">
    <source>
        <dbReference type="ARBA" id="ARBA00005510"/>
    </source>
</evidence>
<evidence type="ECO:0000256" key="6">
    <source>
        <dbReference type="SAM" id="Coils"/>
    </source>
</evidence>
<keyword evidence="2" id="KW-0805">Transcription regulation</keyword>
<dbReference type="Pfam" id="PF00010">
    <property type="entry name" value="HLH"/>
    <property type="match status" value="1"/>
</dbReference>
<dbReference type="SMART" id="SM00353">
    <property type="entry name" value="HLH"/>
    <property type="match status" value="1"/>
</dbReference>
<dbReference type="SUPFAM" id="SSF47459">
    <property type="entry name" value="HLH, helix-loop-helix DNA-binding domain"/>
    <property type="match status" value="1"/>
</dbReference>
<feature type="coiled-coil region" evidence="6">
    <location>
        <begin position="157"/>
        <end position="219"/>
    </location>
</feature>
<dbReference type="InterPro" id="IPR044818">
    <property type="entry name" value="ILR3-like"/>
</dbReference>
<feature type="region of interest" description="Disordered" evidence="7">
    <location>
        <begin position="14"/>
        <end position="45"/>
    </location>
</feature>
<dbReference type="CDD" id="cd14686">
    <property type="entry name" value="bZIP"/>
    <property type="match status" value="1"/>
</dbReference>
<keyword evidence="5" id="KW-0539">Nucleus</keyword>
<evidence type="ECO:0000256" key="5">
    <source>
        <dbReference type="ARBA" id="ARBA00023242"/>
    </source>
</evidence>
<evidence type="ECO:0000313" key="9">
    <source>
        <dbReference type="EMBL" id="JAT46272.1"/>
    </source>
</evidence>
<name>A0A1D1XV53_9ARAE</name>
<evidence type="ECO:0000256" key="3">
    <source>
        <dbReference type="ARBA" id="ARBA00023125"/>
    </source>
</evidence>
<accession>A0A1D1XV53</accession>
<evidence type="ECO:0000256" key="7">
    <source>
        <dbReference type="SAM" id="MobiDB-lite"/>
    </source>
</evidence>
<evidence type="ECO:0000256" key="4">
    <source>
        <dbReference type="ARBA" id="ARBA00023163"/>
    </source>
</evidence>
<sequence length="278" mass="29874">LSLSLSTPPRLFSSLPHPLLKRGTSGKPGPVVLAAPGEGSEMGSPENPSWLLDCPLMDEIPVPAGNLAAPAGGFYWASQGFASPADASNGIDGSFTDPQGLKQLASGKRARPESCAEPGSKACREKMRRDKLNDRFLELGAILEPGKPPKMDKAAILSDAVRLVNQLRGEAQKLKQSNQSLQEKIKELKAEKNELRDEKQRLKVEKESLEQQIKALSGLPTFVPHPPLLPSAFPVHGQSAGNKLMMPVIGFPGFPMWQYMPPADVDTSQDAESCPPVA</sequence>
<dbReference type="GO" id="GO:0000976">
    <property type="term" value="F:transcription cis-regulatory region binding"/>
    <property type="evidence" value="ECO:0007669"/>
    <property type="project" value="UniProtKB-ARBA"/>
</dbReference>
<dbReference type="PANTHER" id="PTHR46133:SF28">
    <property type="entry name" value="BHLH TRANSCRIPTION FACTOR"/>
    <property type="match status" value="1"/>
</dbReference>
<comment type="similarity">
    <text evidence="1">Belongs to the bHLH protein family.</text>
</comment>
<evidence type="ECO:0000259" key="8">
    <source>
        <dbReference type="PROSITE" id="PS50888"/>
    </source>
</evidence>